<protein>
    <recommendedName>
        <fullName evidence="5">Transmembrane protein</fullName>
    </recommendedName>
</protein>
<comment type="caution">
    <text evidence="3">The sequence shown here is derived from an EMBL/GenBank/DDBJ whole genome shotgun (WGS) entry which is preliminary data.</text>
</comment>
<keyword evidence="2" id="KW-1133">Transmembrane helix</keyword>
<evidence type="ECO:0000313" key="4">
    <source>
        <dbReference type="Proteomes" id="UP000784294"/>
    </source>
</evidence>
<dbReference type="Proteomes" id="UP000784294">
    <property type="component" value="Unassembled WGS sequence"/>
</dbReference>
<organism evidence="3 4">
    <name type="scientific">Protopolystoma xenopodis</name>
    <dbReference type="NCBI Taxonomy" id="117903"/>
    <lineage>
        <taxon>Eukaryota</taxon>
        <taxon>Metazoa</taxon>
        <taxon>Spiralia</taxon>
        <taxon>Lophotrochozoa</taxon>
        <taxon>Platyhelminthes</taxon>
        <taxon>Monogenea</taxon>
        <taxon>Polyopisthocotylea</taxon>
        <taxon>Polystomatidea</taxon>
        <taxon>Polystomatidae</taxon>
        <taxon>Protopolystoma</taxon>
    </lineage>
</organism>
<evidence type="ECO:0008006" key="5">
    <source>
        <dbReference type="Google" id="ProtNLM"/>
    </source>
</evidence>
<name>A0A448XRD1_9PLAT</name>
<dbReference type="AlphaFoldDB" id="A0A448XRD1"/>
<keyword evidence="4" id="KW-1185">Reference proteome</keyword>
<feature type="region of interest" description="Disordered" evidence="1">
    <location>
        <begin position="105"/>
        <end position="160"/>
    </location>
</feature>
<reference evidence="3" key="1">
    <citation type="submission" date="2018-11" db="EMBL/GenBank/DDBJ databases">
        <authorList>
            <consortium name="Pathogen Informatics"/>
        </authorList>
    </citation>
    <scope>NUCLEOTIDE SEQUENCE</scope>
</reference>
<accession>A0A448XRD1</accession>
<evidence type="ECO:0000313" key="3">
    <source>
        <dbReference type="EMBL" id="VEL43035.1"/>
    </source>
</evidence>
<evidence type="ECO:0000256" key="2">
    <source>
        <dbReference type="SAM" id="Phobius"/>
    </source>
</evidence>
<keyword evidence="2" id="KW-0812">Transmembrane</keyword>
<gene>
    <name evidence="3" type="ORF">PXEA_LOCUS36475</name>
</gene>
<sequence>MLPHLAKMKSLPKNNPLSVFIFHYLFYSVYSSHSVSIYISLFDSIALFCPRVHCFYSVCLSRALGREAPFGLTWRLSRRLGGLGLFEASRRGLQAGLKTSRRFFAGKPLKPGCTNETRPSGTRSSSDWRRPRRHTVHPASQIGPSPPAPPPRIHAERPEPSRNVNAKKTLFFRLLCRSVSLSLLLFKPRSSLAVSLSLARSSTGLHSPRRAPSINPCREFSIEPFSFVLSPPLCRSLTRQKSRFFRPIAVDLTACFALCLLFARLCCLSGCEADLGVFFRWTICLRVASAQFDCLRDTWLGLGHRLPGRPTNSVADPLTCATSADFPTWFARPPNPTTLATAGVWPGLAASQASGGAMNQYSS</sequence>
<feature type="compositionally biased region" description="Polar residues" evidence="1">
    <location>
        <begin position="114"/>
        <end position="125"/>
    </location>
</feature>
<dbReference type="EMBL" id="CAAALY010278341">
    <property type="protein sequence ID" value="VEL43035.1"/>
    <property type="molecule type" value="Genomic_DNA"/>
</dbReference>
<proteinExistence type="predicted"/>
<feature type="transmembrane region" description="Helical" evidence="2">
    <location>
        <begin position="20"/>
        <end position="41"/>
    </location>
</feature>
<evidence type="ECO:0000256" key="1">
    <source>
        <dbReference type="SAM" id="MobiDB-lite"/>
    </source>
</evidence>
<keyword evidence="2" id="KW-0472">Membrane</keyword>